<dbReference type="PROSITE" id="PS00330">
    <property type="entry name" value="HEMOLYSIN_CALCIUM"/>
    <property type="match status" value="1"/>
</dbReference>
<feature type="region of interest" description="Disordered" evidence="1">
    <location>
        <begin position="211"/>
        <end position="233"/>
    </location>
</feature>
<evidence type="ECO:0000313" key="2">
    <source>
        <dbReference type="EMBL" id="TDH57853.1"/>
    </source>
</evidence>
<dbReference type="GO" id="GO:0005509">
    <property type="term" value="F:calcium ion binding"/>
    <property type="evidence" value="ECO:0007669"/>
    <property type="project" value="InterPro"/>
</dbReference>
<evidence type="ECO:0000256" key="1">
    <source>
        <dbReference type="SAM" id="MobiDB-lite"/>
    </source>
</evidence>
<dbReference type="InterPro" id="IPR011049">
    <property type="entry name" value="Serralysin-like_metalloprot_C"/>
</dbReference>
<name>A0A4R5Q5L3_9PROT</name>
<dbReference type="Gene3D" id="2.150.10.10">
    <property type="entry name" value="Serralysin-like metalloprotease, C-terminal"/>
    <property type="match status" value="1"/>
</dbReference>
<dbReference type="SUPFAM" id="SSF51120">
    <property type="entry name" value="beta-Roll"/>
    <property type="match status" value="1"/>
</dbReference>
<gene>
    <name evidence="2" type="ORF">E2C06_35735</name>
</gene>
<protein>
    <submittedName>
        <fullName evidence="2">Calcium-binding protein</fullName>
    </submittedName>
</protein>
<dbReference type="InterPro" id="IPR001343">
    <property type="entry name" value="Hemolysn_Ca-bd"/>
</dbReference>
<organism evidence="2 3">
    <name type="scientific">Dankookia rubra</name>
    <dbReference type="NCBI Taxonomy" id="1442381"/>
    <lineage>
        <taxon>Bacteria</taxon>
        <taxon>Pseudomonadati</taxon>
        <taxon>Pseudomonadota</taxon>
        <taxon>Alphaproteobacteria</taxon>
        <taxon>Acetobacterales</taxon>
        <taxon>Roseomonadaceae</taxon>
        <taxon>Dankookia</taxon>
    </lineage>
</organism>
<evidence type="ECO:0000313" key="3">
    <source>
        <dbReference type="Proteomes" id="UP000295096"/>
    </source>
</evidence>
<sequence>MAIIISNSDDTVVNGTSDADTIVVRGSNNTISGFGDSDTIFGVGDANLLYGDSTVQGGPDAGVGSDVLIGGSGDDTLWGGADADTLQGGDGADKFSFGFVPQARLPVLDSTSQNPDLIVDFSQAEGDVVDLSSLRLFPAVPVVFLGTESFTDQIALEIRYETTGNSTIVQFRVPESDDPSTPATLLGQINLAGNVDLTADDFVTDLTLDIPGDPEPDTSVDVDGEAEKDQTTSNCVPVEHWLM</sequence>
<dbReference type="RefSeq" id="WP_133293285.1">
    <property type="nucleotide sequence ID" value="NZ_SMSJ01000201.1"/>
</dbReference>
<feature type="compositionally biased region" description="Acidic residues" evidence="1">
    <location>
        <begin position="212"/>
        <end position="224"/>
    </location>
</feature>
<dbReference type="Proteomes" id="UP000295096">
    <property type="component" value="Unassembled WGS sequence"/>
</dbReference>
<dbReference type="EMBL" id="SMSJ01000201">
    <property type="protein sequence ID" value="TDH57853.1"/>
    <property type="molecule type" value="Genomic_DNA"/>
</dbReference>
<dbReference type="InterPro" id="IPR018511">
    <property type="entry name" value="Hemolysin-typ_Ca-bd_CS"/>
</dbReference>
<proteinExistence type="predicted"/>
<comment type="caution">
    <text evidence="2">The sequence shown here is derived from an EMBL/GenBank/DDBJ whole genome shotgun (WGS) entry which is preliminary data.</text>
</comment>
<dbReference type="OrthoDB" id="9816306at2"/>
<keyword evidence="3" id="KW-1185">Reference proteome</keyword>
<dbReference type="AlphaFoldDB" id="A0A4R5Q5L3"/>
<reference evidence="2 3" key="1">
    <citation type="journal article" date="2016" name="J. Microbiol.">
        <title>Dankookia rubra gen. nov., sp. nov., an alphaproteobacterium isolated from sediment of a shallow stream.</title>
        <authorList>
            <person name="Kim W.H."/>
            <person name="Kim D.H."/>
            <person name="Kang K."/>
            <person name="Ahn T.Y."/>
        </authorList>
    </citation>
    <scope>NUCLEOTIDE SEQUENCE [LARGE SCALE GENOMIC DNA]</scope>
    <source>
        <strain evidence="2 3">JCM30602</strain>
    </source>
</reference>
<accession>A0A4R5Q5L3</accession>
<dbReference type="Pfam" id="PF00353">
    <property type="entry name" value="HemolysinCabind"/>
    <property type="match status" value="2"/>
</dbReference>
<dbReference type="PRINTS" id="PR00313">
    <property type="entry name" value="CABNDNGRPT"/>
</dbReference>